<reference evidence="1" key="1">
    <citation type="submission" date="2023-10" db="EMBL/GenBank/DDBJ databases">
        <title>Genome assembly of Pristionchus species.</title>
        <authorList>
            <person name="Yoshida K."/>
            <person name="Sommer R.J."/>
        </authorList>
    </citation>
    <scope>NUCLEOTIDE SEQUENCE</scope>
    <source>
        <strain evidence="1">RS0144</strain>
    </source>
</reference>
<dbReference type="Proteomes" id="UP001432027">
    <property type="component" value="Unassembled WGS sequence"/>
</dbReference>
<protein>
    <submittedName>
        <fullName evidence="1">Uncharacterized protein</fullName>
    </submittedName>
</protein>
<feature type="non-terminal residue" evidence="1">
    <location>
        <position position="96"/>
    </location>
</feature>
<name>A0AAV5SRU4_9BILA</name>
<evidence type="ECO:0000313" key="2">
    <source>
        <dbReference type="Proteomes" id="UP001432027"/>
    </source>
</evidence>
<dbReference type="AlphaFoldDB" id="A0AAV5SRU4"/>
<evidence type="ECO:0000313" key="1">
    <source>
        <dbReference type="EMBL" id="GMS85172.1"/>
    </source>
</evidence>
<proteinExistence type="predicted"/>
<feature type="non-terminal residue" evidence="1">
    <location>
        <position position="1"/>
    </location>
</feature>
<gene>
    <name evidence="1" type="ORF">PENTCL1PPCAC_7347</name>
</gene>
<comment type="caution">
    <text evidence="1">The sequence shown here is derived from an EMBL/GenBank/DDBJ whole genome shotgun (WGS) entry which is preliminary data.</text>
</comment>
<sequence length="96" mass="10820">QQKEQLQLELQRIEDELQMQQSTVSIRGTSEVGNAQSVSGTEINMTDGISVPAKRARLTSPANDRGFFQIFVRIWIFFQNKTVAYQCEDHGDTSVA</sequence>
<organism evidence="1 2">
    <name type="scientific">Pristionchus entomophagus</name>
    <dbReference type="NCBI Taxonomy" id="358040"/>
    <lineage>
        <taxon>Eukaryota</taxon>
        <taxon>Metazoa</taxon>
        <taxon>Ecdysozoa</taxon>
        <taxon>Nematoda</taxon>
        <taxon>Chromadorea</taxon>
        <taxon>Rhabditida</taxon>
        <taxon>Rhabditina</taxon>
        <taxon>Diplogasteromorpha</taxon>
        <taxon>Diplogasteroidea</taxon>
        <taxon>Neodiplogasteridae</taxon>
        <taxon>Pristionchus</taxon>
    </lineage>
</organism>
<accession>A0AAV5SRU4</accession>
<keyword evidence="2" id="KW-1185">Reference proteome</keyword>
<dbReference type="EMBL" id="BTSX01000002">
    <property type="protein sequence ID" value="GMS85172.1"/>
    <property type="molecule type" value="Genomic_DNA"/>
</dbReference>